<name>A0A0V0GNU1_SOLCH</name>
<protein>
    <submittedName>
        <fullName evidence="1">Putative ovule protein</fullName>
    </submittedName>
</protein>
<feature type="non-terminal residue" evidence="1">
    <location>
        <position position="1"/>
    </location>
</feature>
<dbReference type="EMBL" id="GEDG01034518">
    <property type="protein sequence ID" value="JAP09694.1"/>
    <property type="molecule type" value="Transcribed_RNA"/>
</dbReference>
<proteinExistence type="predicted"/>
<evidence type="ECO:0000313" key="1">
    <source>
        <dbReference type="EMBL" id="JAP09694.1"/>
    </source>
</evidence>
<organism evidence="1">
    <name type="scientific">Solanum chacoense</name>
    <name type="common">Chaco potato</name>
    <dbReference type="NCBI Taxonomy" id="4108"/>
    <lineage>
        <taxon>Eukaryota</taxon>
        <taxon>Viridiplantae</taxon>
        <taxon>Streptophyta</taxon>
        <taxon>Embryophyta</taxon>
        <taxon>Tracheophyta</taxon>
        <taxon>Spermatophyta</taxon>
        <taxon>Magnoliopsida</taxon>
        <taxon>eudicotyledons</taxon>
        <taxon>Gunneridae</taxon>
        <taxon>Pentapetalae</taxon>
        <taxon>asterids</taxon>
        <taxon>lamiids</taxon>
        <taxon>Solanales</taxon>
        <taxon>Solanaceae</taxon>
        <taxon>Solanoideae</taxon>
        <taxon>Solaneae</taxon>
        <taxon>Solanum</taxon>
    </lineage>
</organism>
<accession>A0A0V0GNU1</accession>
<dbReference type="AlphaFoldDB" id="A0A0V0GNU1"/>
<sequence length="62" mass="7127">KCSSIFRISFKLSCLGVDLLVVVKCWNHALFPCVTWRLLAFKLLAYTYLPKDDGLKACKYLL</sequence>
<reference evidence="1" key="1">
    <citation type="submission" date="2015-12" db="EMBL/GenBank/DDBJ databases">
        <title>Gene expression during late stages of embryo sac development: a critical building block for successful pollen-pistil interactions.</title>
        <authorList>
            <person name="Liu Y."/>
            <person name="Joly V."/>
            <person name="Sabar M."/>
            <person name="Matton D.P."/>
        </authorList>
    </citation>
    <scope>NUCLEOTIDE SEQUENCE</scope>
</reference>